<evidence type="ECO:0000256" key="1">
    <source>
        <dbReference type="ARBA" id="ARBA00004651"/>
    </source>
</evidence>
<feature type="transmembrane region" description="Helical" evidence="6">
    <location>
        <begin position="192"/>
        <end position="214"/>
    </location>
</feature>
<keyword evidence="8" id="KW-1185">Reference proteome</keyword>
<keyword evidence="3 6" id="KW-0812">Transmembrane</keyword>
<feature type="transmembrane region" description="Helical" evidence="6">
    <location>
        <begin position="134"/>
        <end position="153"/>
    </location>
</feature>
<accession>A0ABY5MWB8</accession>
<evidence type="ECO:0000256" key="5">
    <source>
        <dbReference type="ARBA" id="ARBA00023136"/>
    </source>
</evidence>
<feature type="transmembrane region" description="Helical" evidence="6">
    <location>
        <begin position="234"/>
        <end position="255"/>
    </location>
</feature>
<keyword evidence="4 6" id="KW-1133">Transmembrane helix</keyword>
<dbReference type="PANTHER" id="PTHR30250">
    <property type="entry name" value="PST FAMILY PREDICTED COLANIC ACID TRANSPORTER"/>
    <property type="match status" value="1"/>
</dbReference>
<dbReference type="InterPro" id="IPR050833">
    <property type="entry name" value="Poly_Biosynth_Transport"/>
</dbReference>
<proteinExistence type="predicted"/>
<feature type="transmembrane region" description="Helical" evidence="6">
    <location>
        <begin position="371"/>
        <end position="390"/>
    </location>
</feature>
<evidence type="ECO:0000313" key="7">
    <source>
        <dbReference type="EMBL" id="UUR08422.1"/>
    </source>
</evidence>
<feature type="transmembrane region" description="Helical" evidence="6">
    <location>
        <begin position="101"/>
        <end position="122"/>
    </location>
</feature>
<organism evidence="7 8">
    <name type="scientific">Sphingomonas glaciei</name>
    <dbReference type="NCBI Taxonomy" id="2938948"/>
    <lineage>
        <taxon>Bacteria</taxon>
        <taxon>Pseudomonadati</taxon>
        <taxon>Pseudomonadota</taxon>
        <taxon>Alphaproteobacteria</taxon>
        <taxon>Sphingomonadales</taxon>
        <taxon>Sphingomonadaceae</taxon>
        <taxon>Sphingomonas</taxon>
    </lineage>
</organism>
<feature type="transmembrane region" description="Helical" evidence="6">
    <location>
        <begin position="159"/>
        <end position="180"/>
    </location>
</feature>
<evidence type="ECO:0000256" key="4">
    <source>
        <dbReference type="ARBA" id="ARBA00022989"/>
    </source>
</evidence>
<evidence type="ECO:0000256" key="2">
    <source>
        <dbReference type="ARBA" id="ARBA00022475"/>
    </source>
</evidence>
<dbReference type="EMBL" id="CP097253">
    <property type="protein sequence ID" value="UUR08422.1"/>
    <property type="molecule type" value="Genomic_DNA"/>
</dbReference>
<dbReference type="Proteomes" id="UP000831921">
    <property type="component" value="Chromosome"/>
</dbReference>
<reference evidence="7 8" key="1">
    <citation type="submission" date="2022-05" db="EMBL/GenBank/DDBJ databases">
        <title>S8-45 Sphingomonas ultraviolaceadurans.</title>
        <authorList>
            <person name="Liu Y."/>
        </authorList>
    </citation>
    <scope>NUCLEOTIDE SEQUENCE [LARGE SCALE GENOMIC DNA]</scope>
    <source>
        <strain evidence="7 8">S8-45</strain>
    </source>
</reference>
<feature type="transmembrane region" description="Helical" evidence="6">
    <location>
        <begin position="275"/>
        <end position="297"/>
    </location>
</feature>
<evidence type="ECO:0000256" key="6">
    <source>
        <dbReference type="SAM" id="Phobius"/>
    </source>
</evidence>
<comment type="subcellular location">
    <subcellularLocation>
        <location evidence="1">Cell membrane</location>
        <topology evidence="1">Multi-pass membrane protein</topology>
    </subcellularLocation>
</comment>
<protein>
    <submittedName>
        <fullName evidence="7">Oligosaccharide flippase family protein</fullName>
    </submittedName>
</protein>
<keyword evidence="2" id="KW-1003">Cell membrane</keyword>
<dbReference type="Pfam" id="PF13440">
    <property type="entry name" value="Polysacc_synt_3"/>
    <property type="match status" value="1"/>
</dbReference>
<feature type="transmembrane region" description="Helical" evidence="6">
    <location>
        <begin position="20"/>
        <end position="46"/>
    </location>
</feature>
<gene>
    <name evidence="7" type="ORF">M1K48_01890</name>
</gene>
<feature type="transmembrane region" description="Helical" evidence="6">
    <location>
        <begin position="345"/>
        <end position="365"/>
    </location>
</feature>
<dbReference type="PANTHER" id="PTHR30250:SF11">
    <property type="entry name" value="O-ANTIGEN TRANSPORTER-RELATED"/>
    <property type="match status" value="1"/>
</dbReference>
<sequence length="422" mass="43697">MVFTLALGVQLARYLGPASYGVYGVVMGAVSLLLVPAQLGMPLLALREVPVAFTNPDINLASVWRWHMVRPLLAGSLVFALAAASARLLDDGGKITSSTASMAALLGVSLTLLPVSVGLLRGLGRNVTGQMIELTLKPALTAAALAAVFLATSKLTIEGALLVQLAVTCLCLAWAGGAFFRVRPHERSGTEPYRLTSWIPVAAALSGNQLFAAINGNYPILVASFFVSPEGLGILRVALSSFAIVALPTAIASIAAAPAISQALTADARSHLDDLLSFATLAGFAATLVGMVVLLLAGEALIGWVFGNEYRPAIQPLLILGVSQIVVTAFGVTGVYLAMSGRERVVLKAFAVAVPAGILTSLLLVRDFGGAGAACGTVAMAAVWHFYVFVVEREAIRGAPLSLVGAIRHLLTRTGTPHAKPS</sequence>
<dbReference type="RefSeq" id="WP_249504199.1">
    <property type="nucleotide sequence ID" value="NZ_CP097253.1"/>
</dbReference>
<name>A0ABY5MWB8_9SPHN</name>
<evidence type="ECO:0000256" key="3">
    <source>
        <dbReference type="ARBA" id="ARBA00022692"/>
    </source>
</evidence>
<feature type="transmembrane region" description="Helical" evidence="6">
    <location>
        <begin position="67"/>
        <end position="89"/>
    </location>
</feature>
<evidence type="ECO:0000313" key="8">
    <source>
        <dbReference type="Proteomes" id="UP000831921"/>
    </source>
</evidence>
<feature type="transmembrane region" description="Helical" evidence="6">
    <location>
        <begin position="317"/>
        <end position="338"/>
    </location>
</feature>
<keyword evidence="5 6" id="KW-0472">Membrane</keyword>